<feature type="transmembrane region" description="Helical" evidence="1">
    <location>
        <begin position="20"/>
        <end position="41"/>
    </location>
</feature>
<proteinExistence type="predicted"/>
<dbReference type="AlphaFoldDB" id="A0A660HPL4"/>
<reference evidence="2 3" key="1">
    <citation type="journal article" date="2016" name="Int. J. Syst. Evol. Microbiol.">
        <title>Methanosarcina flavescens sp. nov., a methanogenic archaeon isolated from a full-scale anaerobic digester.</title>
        <authorList>
            <person name="Kern T."/>
            <person name="Fischer M.A."/>
            <person name="Deppenmeier U."/>
            <person name="Schmitz R.A."/>
            <person name="Rother M."/>
        </authorList>
    </citation>
    <scope>NUCLEOTIDE SEQUENCE [LARGE SCALE GENOMIC DNA]</scope>
    <source>
        <strain evidence="2 3">E03.2</strain>
    </source>
</reference>
<evidence type="ECO:0000313" key="3">
    <source>
        <dbReference type="Proteomes" id="UP000053087"/>
    </source>
</evidence>
<evidence type="ECO:0000313" key="2">
    <source>
        <dbReference type="EMBL" id="AYK14059.1"/>
    </source>
</evidence>
<dbReference type="KEGG" id="mfz:AOB57_001535"/>
<dbReference type="EMBL" id="CP032683">
    <property type="protein sequence ID" value="AYK14059.1"/>
    <property type="molecule type" value="Genomic_DNA"/>
</dbReference>
<keyword evidence="1" id="KW-0472">Membrane</keyword>
<organism evidence="2 3">
    <name type="scientific">Methanosarcina flavescens</name>
    <dbReference type="NCBI Taxonomy" id="1715806"/>
    <lineage>
        <taxon>Archaea</taxon>
        <taxon>Methanobacteriati</taxon>
        <taxon>Methanobacteriota</taxon>
        <taxon>Stenosarchaea group</taxon>
        <taxon>Methanomicrobia</taxon>
        <taxon>Methanosarcinales</taxon>
        <taxon>Methanosarcinaceae</taxon>
        <taxon>Methanosarcina</taxon>
    </lineage>
</organism>
<accession>A0A660HPL4</accession>
<sequence>MSVIQNLKSRLTELNNSKHVHLISFPYEVYWSYFLLIYYLAFQEKDYWKKQLFTAFVPHNVLRMLSNCQRMNISLTFTWQETHFFD</sequence>
<keyword evidence="1" id="KW-1133">Transmembrane helix</keyword>
<name>A0A660HPL4_9EURY</name>
<keyword evidence="1" id="KW-0812">Transmembrane</keyword>
<keyword evidence="3" id="KW-1185">Reference proteome</keyword>
<evidence type="ECO:0000256" key="1">
    <source>
        <dbReference type="SAM" id="Phobius"/>
    </source>
</evidence>
<protein>
    <submittedName>
        <fullName evidence="2">Uncharacterized protein</fullName>
    </submittedName>
</protein>
<gene>
    <name evidence="2" type="ORF">AOB57_001535</name>
</gene>
<dbReference type="Proteomes" id="UP000053087">
    <property type="component" value="Chromosome"/>
</dbReference>